<dbReference type="RefSeq" id="XP_016210537.1">
    <property type="nucleotide sequence ID" value="XM_016361677.1"/>
</dbReference>
<dbReference type="SUPFAM" id="SSF57701">
    <property type="entry name" value="Zn2/Cys6 DNA-binding domain"/>
    <property type="match status" value="1"/>
</dbReference>
<feature type="domain" description="Zn(2)-C6 fungal-type" evidence="8">
    <location>
        <begin position="487"/>
        <end position="519"/>
    </location>
</feature>
<keyword evidence="10" id="KW-1185">Reference proteome</keyword>
<dbReference type="InterPro" id="IPR001138">
    <property type="entry name" value="Zn2Cys6_DnaBD"/>
</dbReference>
<feature type="region of interest" description="Disordered" evidence="7">
    <location>
        <begin position="175"/>
        <end position="222"/>
    </location>
</feature>
<keyword evidence="1" id="KW-0479">Metal-binding</keyword>
<dbReference type="STRING" id="253628.A0A0D2A1Q7"/>
<dbReference type="InterPro" id="IPR036864">
    <property type="entry name" value="Zn2-C6_fun-type_DNA-bd_sf"/>
</dbReference>
<feature type="compositionally biased region" description="Basic and acidic residues" evidence="7">
    <location>
        <begin position="460"/>
        <end position="479"/>
    </location>
</feature>
<keyword evidence="6" id="KW-0539">Nucleus</keyword>
<dbReference type="CDD" id="cd00067">
    <property type="entry name" value="GAL4"/>
    <property type="match status" value="1"/>
</dbReference>
<evidence type="ECO:0000256" key="5">
    <source>
        <dbReference type="ARBA" id="ARBA00023163"/>
    </source>
</evidence>
<dbReference type="PROSITE" id="PS00463">
    <property type="entry name" value="ZN2_CY6_FUNGAL_1"/>
    <property type="match status" value="1"/>
</dbReference>
<reference evidence="9 10" key="1">
    <citation type="submission" date="2015-01" db="EMBL/GenBank/DDBJ databases">
        <title>The Genome Sequence of Ochroconis gallopava CBS43764.</title>
        <authorList>
            <consortium name="The Broad Institute Genomics Platform"/>
            <person name="Cuomo C."/>
            <person name="de Hoog S."/>
            <person name="Gorbushina A."/>
            <person name="Stielow B."/>
            <person name="Teixiera M."/>
            <person name="Abouelleil A."/>
            <person name="Chapman S.B."/>
            <person name="Priest M."/>
            <person name="Young S.K."/>
            <person name="Wortman J."/>
            <person name="Nusbaum C."/>
            <person name="Birren B."/>
        </authorList>
    </citation>
    <scope>NUCLEOTIDE SEQUENCE [LARGE SCALE GENOMIC DNA]</scope>
    <source>
        <strain evidence="9 10">CBS 43764</strain>
    </source>
</reference>
<protein>
    <recommendedName>
        <fullName evidence="8">Zn(2)-C6 fungal-type domain-containing protein</fullName>
    </recommendedName>
</protein>
<evidence type="ECO:0000313" key="9">
    <source>
        <dbReference type="EMBL" id="KIW00668.1"/>
    </source>
</evidence>
<accession>A0A0D2A1Q7</accession>
<evidence type="ECO:0000256" key="3">
    <source>
        <dbReference type="ARBA" id="ARBA00023015"/>
    </source>
</evidence>
<dbReference type="AlphaFoldDB" id="A0A0D2A1Q7"/>
<sequence>MAASEGISSRAMKNQVRIRGPKPDVCYHSRSLDELETLLRKHISLCKDKTPPKTAYAQFIFESDVAFQINDIATADGNSIREHFPNVQVPPSTASNETVTVSLPVSDAVAQVSDTKAKLRRQRAVGKAILRSIQDVDGFNYFEKEAWDTKHADGYRFKYLCKDSCQNKDRALGKTRKSTDAFSLQNSTSNNGAGTPGGASASAAAAGADQHMNGDQSPSKADSPARLLLYECKGSIFVKFSSSQQIVDVVYQHLPVHNASNERAPDTAEPSKSRANLVSNGLVHDDSAEPMDTSEMASYATPQAGTPVVAPVEDPGKGKKRKRTSTKPIRNSMVEDDEMSDLEPLDDDWDDSHDNNQDPPPPLVDPNWEPDPGDGDLWRPSVVTLIPGLKTQSKQSGRKSYGSSNAAQASASASAAGAANDSSASGSDFEGTKKPKKKTGPRGNKAGKPSSSSAAAAVAAKEKEKEKEREAVAVESDRGLRRRAKTGCWTCRNRKLKCDEARPQCSQCARSRPPRECSFPEDEGTICPHSFPLFDISLAS</sequence>
<gene>
    <name evidence="9" type="ORF">PV09_07855</name>
</gene>
<keyword evidence="5" id="KW-0804">Transcription</keyword>
<dbReference type="PANTHER" id="PTHR36206">
    <property type="entry name" value="ASPERCRYPTIN BIOSYNTHESIS CLUSTER-SPECIFIC TRANSCRIPTION REGULATOR ATNN-RELATED"/>
    <property type="match status" value="1"/>
</dbReference>
<name>A0A0D2A1Q7_9PEZI</name>
<dbReference type="Gene3D" id="4.10.240.10">
    <property type="entry name" value="Zn(2)-C6 fungal-type DNA-binding domain"/>
    <property type="match status" value="1"/>
</dbReference>
<feature type="compositionally biased region" description="Low complexity" evidence="7">
    <location>
        <begin position="446"/>
        <end position="459"/>
    </location>
</feature>
<evidence type="ECO:0000256" key="1">
    <source>
        <dbReference type="ARBA" id="ARBA00022723"/>
    </source>
</evidence>
<evidence type="ECO:0000256" key="7">
    <source>
        <dbReference type="SAM" id="MobiDB-lite"/>
    </source>
</evidence>
<keyword evidence="3" id="KW-0805">Transcription regulation</keyword>
<evidence type="ECO:0000313" key="10">
    <source>
        <dbReference type="Proteomes" id="UP000053259"/>
    </source>
</evidence>
<feature type="compositionally biased region" description="Low complexity" evidence="7">
    <location>
        <begin position="400"/>
        <end position="427"/>
    </location>
</feature>
<dbReference type="GO" id="GO:0008270">
    <property type="term" value="F:zinc ion binding"/>
    <property type="evidence" value="ECO:0007669"/>
    <property type="project" value="InterPro"/>
</dbReference>
<dbReference type="HOGENOM" id="CLU_504523_0_0_1"/>
<keyword evidence="2" id="KW-0862">Zinc</keyword>
<dbReference type="SMART" id="SM00066">
    <property type="entry name" value="GAL4"/>
    <property type="match status" value="1"/>
</dbReference>
<dbReference type="OrthoDB" id="3251668at2759"/>
<feature type="compositionally biased region" description="Low complexity" evidence="7">
    <location>
        <begin position="186"/>
        <end position="208"/>
    </location>
</feature>
<proteinExistence type="predicted"/>
<dbReference type="Pfam" id="PF00172">
    <property type="entry name" value="Zn_clus"/>
    <property type="match status" value="1"/>
</dbReference>
<dbReference type="GO" id="GO:0003677">
    <property type="term" value="F:DNA binding"/>
    <property type="evidence" value="ECO:0007669"/>
    <property type="project" value="UniProtKB-KW"/>
</dbReference>
<evidence type="ECO:0000256" key="4">
    <source>
        <dbReference type="ARBA" id="ARBA00023125"/>
    </source>
</evidence>
<dbReference type="EMBL" id="KN847561">
    <property type="protein sequence ID" value="KIW00668.1"/>
    <property type="molecule type" value="Genomic_DNA"/>
</dbReference>
<feature type="region of interest" description="Disordered" evidence="7">
    <location>
        <begin position="299"/>
        <end position="479"/>
    </location>
</feature>
<evidence type="ECO:0000256" key="6">
    <source>
        <dbReference type="ARBA" id="ARBA00023242"/>
    </source>
</evidence>
<dbReference type="PROSITE" id="PS50048">
    <property type="entry name" value="ZN2_CY6_FUNGAL_2"/>
    <property type="match status" value="1"/>
</dbReference>
<evidence type="ECO:0000256" key="2">
    <source>
        <dbReference type="ARBA" id="ARBA00022833"/>
    </source>
</evidence>
<feature type="compositionally biased region" description="Acidic residues" evidence="7">
    <location>
        <begin position="334"/>
        <end position="351"/>
    </location>
</feature>
<dbReference type="InterPro" id="IPR052360">
    <property type="entry name" value="Transcr_Regulatory_Proteins"/>
</dbReference>
<keyword evidence="4" id="KW-0238">DNA-binding</keyword>
<evidence type="ECO:0000259" key="8">
    <source>
        <dbReference type="PROSITE" id="PS50048"/>
    </source>
</evidence>
<dbReference type="VEuPathDB" id="FungiDB:PV09_07855"/>
<dbReference type="Proteomes" id="UP000053259">
    <property type="component" value="Unassembled WGS sequence"/>
</dbReference>
<organism evidence="9 10">
    <name type="scientific">Verruconis gallopava</name>
    <dbReference type="NCBI Taxonomy" id="253628"/>
    <lineage>
        <taxon>Eukaryota</taxon>
        <taxon>Fungi</taxon>
        <taxon>Dikarya</taxon>
        <taxon>Ascomycota</taxon>
        <taxon>Pezizomycotina</taxon>
        <taxon>Dothideomycetes</taxon>
        <taxon>Pleosporomycetidae</taxon>
        <taxon>Venturiales</taxon>
        <taxon>Sympoventuriaceae</taxon>
        <taxon>Verruconis</taxon>
    </lineage>
</organism>
<dbReference type="PANTHER" id="PTHR36206:SF12">
    <property type="entry name" value="ASPERCRYPTIN BIOSYNTHESIS CLUSTER-SPECIFIC TRANSCRIPTION REGULATOR ATNN-RELATED"/>
    <property type="match status" value="1"/>
</dbReference>
<dbReference type="GO" id="GO:0000981">
    <property type="term" value="F:DNA-binding transcription factor activity, RNA polymerase II-specific"/>
    <property type="evidence" value="ECO:0007669"/>
    <property type="project" value="InterPro"/>
</dbReference>
<dbReference type="InParanoid" id="A0A0D2A1Q7"/>
<dbReference type="GeneID" id="27315828"/>